<proteinExistence type="predicted"/>
<evidence type="ECO:0000256" key="1">
    <source>
        <dbReference type="SAM" id="SignalP"/>
    </source>
</evidence>
<dbReference type="RefSeq" id="WP_302711027.1">
    <property type="nucleotide sequence ID" value="NZ_JAULRT010000032.1"/>
</dbReference>
<feature type="signal peptide" evidence="1">
    <location>
        <begin position="1"/>
        <end position="26"/>
    </location>
</feature>
<accession>A0ABT8TBE2</accession>
<protein>
    <submittedName>
        <fullName evidence="2">Uncharacterized protein</fullName>
    </submittedName>
</protein>
<organism evidence="2 3">
    <name type="scientific">Gilvimarinus algae</name>
    <dbReference type="NCBI Taxonomy" id="3058037"/>
    <lineage>
        <taxon>Bacteria</taxon>
        <taxon>Pseudomonadati</taxon>
        <taxon>Pseudomonadota</taxon>
        <taxon>Gammaproteobacteria</taxon>
        <taxon>Cellvibrionales</taxon>
        <taxon>Cellvibrionaceae</taxon>
        <taxon>Gilvimarinus</taxon>
    </lineage>
</organism>
<keyword evidence="3" id="KW-1185">Reference proteome</keyword>
<reference evidence="2" key="1">
    <citation type="submission" date="2023-07" db="EMBL/GenBank/DDBJ databases">
        <title>Gilvimarinus algae sp. nov., isolated from the surface of Kelp.</title>
        <authorList>
            <person name="Sun Y.Y."/>
            <person name="Gong Y."/>
            <person name="Du Z.J."/>
        </authorList>
    </citation>
    <scope>NUCLEOTIDE SEQUENCE</scope>
    <source>
        <strain evidence="2">SDUM040014</strain>
    </source>
</reference>
<feature type="chain" id="PRO_5045762355" evidence="1">
    <location>
        <begin position="27"/>
        <end position="201"/>
    </location>
</feature>
<gene>
    <name evidence="2" type="ORF">QWI16_01885</name>
</gene>
<comment type="caution">
    <text evidence="2">The sequence shown here is derived from an EMBL/GenBank/DDBJ whole genome shotgun (WGS) entry which is preliminary data.</text>
</comment>
<name>A0ABT8TBE2_9GAMM</name>
<evidence type="ECO:0000313" key="3">
    <source>
        <dbReference type="Proteomes" id="UP001168380"/>
    </source>
</evidence>
<evidence type="ECO:0000313" key="2">
    <source>
        <dbReference type="EMBL" id="MDO3380904.1"/>
    </source>
</evidence>
<dbReference type="EMBL" id="JAULRT010000032">
    <property type="protein sequence ID" value="MDO3380904.1"/>
    <property type="molecule type" value="Genomic_DNA"/>
</dbReference>
<dbReference type="Proteomes" id="UP001168380">
    <property type="component" value="Unassembled WGS sequence"/>
</dbReference>
<keyword evidence="1" id="KW-0732">Signal</keyword>
<sequence>MKTNLYYLAIAVAMAMSLLVSTDANANSDSKHLEPALPEGNWVGEIGRPHGQDHYDNLRPNWRGSLQFFTLTNGYFQFYEQDREGRILMFYGGHLESATNNEAVLIVDFFYPDARPELRYAKHNQLISISPENMVGSKMILSFERKGDLLLLQGDWFPTDWKEGARMLWLDEGYRDLPFGLTTEEIYFLDDRFIGDQNANN</sequence>